<protein>
    <recommendedName>
        <fullName evidence="3">Pyrrolo-quinoline quinone</fullName>
    </recommendedName>
</protein>
<comment type="caution">
    <text evidence="1">The sequence shown here is derived from an EMBL/GenBank/DDBJ whole genome shotgun (WGS) entry which is preliminary data.</text>
</comment>
<evidence type="ECO:0000313" key="2">
    <source>
        <dbReference type="Proteomes" id="UP000011560"/>
    </source>
</evidence>
<dbReference type="InterPro" id="IPR015943">
    <property type="entry name" value="WD40/YVTN_repeat-like_dom_sf"/>
</dbReference>
<dbReference type="AlphaFoldDB" id="M0BN61"/>
<dbReference type="Pfam" id="PF25857">
    <property type="entry name" value="DUF7957"/>
    <property type="match status" value="1"/>
</dbReference>
<dbReference type="InterPro" id="IPR058263">
    <property type="entry name" value="DUF7957"/>
</dbReference>
<keyword evidence="2" id="KW-1185">Reference proteome</keyword>
<name>M0BN61_9EURY</name>
<organism evidence="1 2">
    <name type="scientific">Halovivax asiaticus JCM 14624</name>
    <dbReference type="NCBI Taxonomy" id="1227490"/>
    <lineage>
        <taxon>Archaea</taxon>
        <taxon>Methanobacteriati</taxon>
        <taxon>Methanobacteriota</taxon>
        <taxon>Stenosarchaea group</taxon>
        <taxon>Halobacteria</taxon>
        <taxon>Halobacteriales</taxon>
        <taxon>Natrialbaceae</taxon>
        <taxon>Halovivax</taxon>
    </lineage>
</organism>
<evidence type="ECO:0008006" key="3">
    <source>
        <dbReference type="Google" id="ProtNLM"/>
    </source>
</evidence>
<dbReference type="InterPro" id="IPR011047">
    <property type="entry name" value="Quinoprotein_ADH-like_sf"/>
</dbReference>
<sequence length="102" mass="11398">MLTISGETHTLRHSIGDVLETEEIILVKLNPESGEYDSRNVLGFDPTGTKVWESEVPEKDTRHTFSGIALRDGEIIGRSWNNHWYAIDPETGALDDRGFAGK</sequence>
<dbReference type="STRING" id="1227490.C479_09468"/>
<dbReference type="Gene3D" id="2.130.10.10">
    <property type="entry name" value="YVTN repeat-like/Quinoprotein amine dehydrogenase"/>
    <property type="match status" value="1"/>
</dbReference>
<evidence type="ECO:0000313" key="1">
    <source>
        <dbReference type="EMBL" id="ELZ11029.1"/>
    </source>
</evidence>
<dbReference type="EMBL" id="AOIQ01000014">
    <property type="protein sequence ID" value="ELZ11029.1"/>
    <property type="molecule type" value="Genomic_DNA"/>
</dbReference>
<accession>M0BN61</accession>
<proteinExistence type="predicted"/>
<gene>
    <name evidence="1" type="ORF">C479_09468</name>
</gene>
<dbReference type="Proteomes" id="UP000011560">
    <property type="component" value="Unassembled WGS sequence"/>
</dbReference>
<dbReference type="SUPFAM" id="SSF50998">
    <property type="entry name" value="Quinoprotein alcohol dehydrogenase-like"/>
    <property type="match status" value="1"/>
</dbReference>
<reference evidence="1 2" key="1">
    <citation type="journal article" date="2014" name="PLoS Genet.">
        <title>Phylogenetically driven sequencing of extremely halophilic archaea reveals strategies for static and dynamic osmo-response.</title>
        <authorList>
            <person name="Becker E.A."/>
            <person name="Seitzer P.M."/>
            <person name="Tritt A."/>
            <person name="Larsen D."/>
            <person name="Krusor M."/>
            <person name="Yao A.I."/>
            <person name="Wu D."/>
            <person name="Madern D."/>
            <person name="Eisen J.A."/>
            <person name="Darling A.E."/>
            <person name="Facciotti M.T."/>
        </authorList>
    </citation>
    <scope>NUCLEOTIDE SEQUENCE [LARGE SCALE GENOMIC DNA]</scope>
    <source>
        <strain evidence="1 2">JCM 14624</strain>
    </source>
</reference>